<dbReference type="GO" id="GO:0042883">
    <property type="term" value="P:cysteine transport"/>
    <property type="evidence" value="ECO:0007669"/>
    <property type="project" value="InterPro"/>
</dbReference>
<evidence type="ECO:0000256" key="3">
    <source>
        <dbReference type="ARBA" id="ARBA00022692"/>
    </source>
</evidence>
<evidence type="ECO:0000313" key="12">
    <source>
        <dbReference type="Proteomes" id="UP000295131"/>
    </source>
</evidence>
<dbReference type="PANTHER" id="PTHR24221">
    <property type="entry name" value="ATP-BINDING CASSETTE SUB-FAMILY B"/>
    <property type="match status" value="1"/>
</dbReference>
<keyword evidence="5" id="KW-0067">ATP-binding</keyword>
<dbReference type="GO" id="GO:0016887">
    <property type="term" value="F:ATP hydrolysis activity"/>
    <property type="evidence" value="ECO:0007669"/>
    <property type="project" value="InterPro"/>
</dbReference>
<feature type="domain" description="ABC transmembrane type-1" evidence="10">
    <location>
        <begin position="39"/>
        <end position="325"/>
    </location>
</feature>
<feature type="transmembrane region" description="Helical" evidence="8">
    <location>
        <begin position="251"/>
        <end position="279"/>
    </location>
</feature>
<proteinExistence type="inferred from homology"/>
<evidence type="ECO:0000313" key="11">
    <source>
        <dbReference type="EMBL" id="TDH39439.1"/>
    </source>
</evidence>
<dbReference type="InterPro" id="IPR027417">
    <property type="entry name" value="P-loop_NTPase"/>
</dbReference>
<feature type="domain" description="ABC transporter" evidence="9">
    <location>
        <begin position="359"/>
        <end position="570"/>
    </location>
</feature>
<keyword evidence="3 8" id="KW-0812">Transmembrane</keyword>
<dbReference type="InterPro" id="IPR017871">
    <property type="entry name" value="ABC_transporter-like_CS"/>
</dbReference>
<name>A0A4R5PQV8_9HYPH</name>
<dbReference type="Gene3D" id="1.20.1560.10">
    <property type="entry name" value="ABC transporter type 1, transmembrane domain"/>
    <property type="match status" value="1"/>
</dbReference>
<organism evidence="11 12">
    <name type="scientific">Pseudohoeflea suaedae</name>
    <dbReference type="NCBI Taxonomy" id="877384"/>
    <lineage>
        <taxon>Bacteria</taxon>
        <taxon>Pseudomonadati</taxon>
        <taxon>Pseudomonadota</taxon>
        <taxon>Alphaproteobacteria</taxon>
        <taxon>Hyphomicrobiales</taxon>
        <taxon>Rhizobiaceae</taxon>
        <taxon>Pseudohoeflea</taxon>
    </lineage>
</organism>
<dbReference type="CDD" id="cd18584">
    <property type="entry name" value="ABC_6TM_AarD_CydD"/>
    <property type="match status" value="1"/>
</dbReference>
<comment type="caution">
    <text evidence="11">The sequence shown here is derived from an EMBL/GenBank/DDBJ whole genome shotgun (WGS) entry which is preliminary data.</text>
</comment>
<dbReference type="Proteomes" id="UP000295131">
    <property type="component" value="Unassembled WGS sequence"/>
</dbReference>
<evidence type="ECO:0000256" key="8">
    <source>
        <dbReference type="SAM" id="Phobius"/>
    </source>
</evidence>
<keyword evidence="7 8" id="KW-0472">Membrane</keyword>
<dbReference type="InterPro" id="IPR014216">
    <property type="entry name" value="ABC_transptr_CydD"/>
</dbReference>
<dbReference type="InterPro" id="IPR039421">
    <property type="entry name" value="Type_1_exporter"/>
</dbReference>
<dbReference type="SUPFAM" id="SSF90123">
    <property type="entry name" value="ABC transporter transmembrane region"/>
    <property type="match status" value="1"/>
</dbReference>
<dbReference type="Pfam" id="PF00005">
    <property type="entry name" value="ABC_tran"/>
    <property type="match status" value="1"/>
</dbReference>
<accession>A0A4R5PQV8</accession>
<gene>
    <name evidence="11" type="primary">cydD</name>
    <name evidence="11" type="ORF">E2A64_05315</name>
</gene>
<dbReference type="CDD" id="cd03228">
    <property type="entry name" value="ABCC_MRP_Like"/>
    <property type="match status" value="1"/>
</dbReference>
<keyword evidence="4" id="KW-0547">Nucleotide-binding</keyword>
<dbReference type="InterPro" id="IPR011527">
    <property type="entry name" value="ABC1_TM_dom"/>
</dbReference>
<dbReference type="InterPro" id="IPR003593">
    <property type="entry name" value="AAA+_ATPase"/>
</dbReference>
<dbReference type="PROSITE" id="PS50893">
    <property type="entry name" value="ABC_TRANSPORTER_2"/>
    <property type="match status" value="1"/>
</dbReference>
<dbReference type="GO" id="GO:0034040">
    <property type="term" value="F:ATPase-coupled lipid transmembrane transporter activity"/>
    <property type="evidence" value="ECO:0007669"/>
    <property type="project" value="TreeGrafter"/>
</dbReference>
<dbReference type="SMART" id="SM00382">
    <property type="entry name" value="AAA"/>
    <property type="match status" value="1"/>
</dbReference>
<dbReference type="Gene3D" id="3.40.50.300">
    <property type="entry name" value="P-loop containing nucleotide triphosphate hydrolases"/>
    <property type="match status" value="1"/>
</dbReference>
<evidence type="ECO:0000259" key="10">
    <source>
        <dbReference type="PROSITE" id="PS50929"/>
    </source>
</evidence>
<keyword evidence="6 8" id="KW-1133">Transmembrane helix</keyword>
<evidence type="ECO:0000259" key="9">
    <source>
        <dbReference type="PROSITE" id="PS50893"/>
    </source>
</evidence>
<reference evidence="11 12" key="1">
    <citation type="journal article" date="2013" name="Int. J. Syst. Evol. Microbiol.">
        <title>Hoeflea suaedae sp. nov., an endophytic bacterium isolated from the root of the halophyte Suaeda maritima.</title>
        <authorList>
            <person name="Chung E.J."/>
            <person name="Park J.A."/>
            <person name="Pramanik P."/>
            <person name="Bibi F."/>
            <person name="Jeon C.O."/>
            <person name="Chung Y.R."/>
        </authorList>
    </citation>
    <scope>NUCLEOTIDE SEQUENCE [LARGE SCALE GENOMIC DNA]</scope>
    <source>
        <strain evidence="11 12">YC6898</strain>
    </source>
</reference>
<evidence type="ECO:0000256" key="2">
    <source>
        <dbReference type="ARBA" id="ARBA00005417"/>
    </source>
</evidence>
<dbReference type="InterPro" id="IPR036640">
    <property type="entry name" value="ABC1_TM_sf"/>
</dbReference>
<comment type="similarity">
    <text evidence="2">Belongs to the ABC transporter superfamily.</text>
</comment>
<evidence type="ECO:0000256" key="6">
    <source>
        <dbReference type="ARBA" id="ARBA00022989"/>
    </source>
</evidence>
<evidence type="ECO:0000256" key="7">
    <source>
        <dbReference type="ARBA" id="ARBA00023136"/>
    </source>
</evidence>
<dbReference type="GO" id="GO:0005524">
    <property type="term" value="F:ATP binding"/>
    <property type="evidence" value="ECO:0007669"/>
    <property type="project" value="UniProtKB-KW"/>
</dbReference>
<sequence length="570" mass="60473">MTDDVTDPGTTQTSEDRARLRLNLMSAPEATRLRRAEWLTVIASLLWIGQAAAAAMVIDDLVSGQPDVTNALYGSSVFVLLGVLRAALSHRSGSITLAAAQAVISRERNRLLAREALRSPFSEGGRSSAEIAALTADKLAMTIPYLTRYRPAMARARIVPAAILLVALPFSWIAAFILLIAGPLIPVFMALVGMAAQDASERQMKEIGSMNGLLMERIRALTDLRLIDATDRTIRDFRRSAERLHRRTMKVLAVAFLSSTVLEFFSAIGVALMAVYVGFSLIGQINFGAWAKPLGVGEGVFLLLLAPDFFQPLRDLAAAWHDKAQAAAVAVELDAVETAPFEPMLGKGSAATLPAPPQLATRSLRWITPSGQTISYPDFDLAAGQSLAVVGPSGTGKSSLLALIAGLTPAETGAVFVGDGTLDDDTADGWRRHIALIPQSPHFAHESLRANLRRFAAEASDAGLRAALNAASASDILARLPRGLDTRLGETGHGVSGGEARRLMIARAFCSSAAIILADEPTADLDAETAHAVTEGLLALKMRGASLIVATHDLALAARMDRRIVLGDGT</sequence>
<dbReference type="AlphaFoldDB" id="A0A4R5PQV8"/>
<evidence type="ECO:0000256" key="4">
    <source>
        <dbReference type="ARBA" id="ARBA00022741"/>
    </source>
</evidence>
<dbReference type="PANTHER" id="PTHR24221:SF261">
    <property type="entry name" value="GLUTATHIONE_L-CYSTEINE TRANSPORT SYSTEM ATP-BINDING_PERMEASE PROTEIN CYDD"/>
    <property type="match status" value="1"/>
</dbReference>
<dbReference type="PROSITE" id="PS50929">
    <property type="entry name" value="ABC_TM1F"/>
    <property type="match status" value="1"/>
</dbReference>
<dbReference type="PROSITE" id="PS00211">
    <property type="entry name" value="ABC_TRANSPORTER_1"/>
    <property type="match status" value="1"/>
</dbReference>
<dbReference type="NCBIfam" id="TIGR02857">
    <property type="entry name" value="CydD"/>
    <property type="match status" value="1"/>
</dbReference>
<evidence type="ECO:0000256" key="5">
    <source>
        <dbReference type="ARBA" id="ARBA00022840"/>
    </source>
</evidence>
<comment type="subcellular location">
    <subcellularLocation>
        <location evidence="1">Cell membrane</location>
        <topology evidence="1">Multi-pass membrane protein</topology>
    </subcellularLocation>
</comment>
<dbReference type="GO" id="GO:0005886">
    <property type="term" value="C:plasma membrane"/>
    <property type="evidence" value="ECO:0007669"/>
    <property type="project" value="UniProtKB-SubCell"/>
</dbReference>
<dbReference type="InterPro" id="IPR003439">
    <property type="entry name" value="ABC_transporter-like_ATP-bd"/>
</dbReference>
<feature type="transmembrane region" description="Helical" evidence="8">
    <location>
        <begin position="38"/>
        <end position="58"/>
    </location>
</feature>
<keyword evidence="12" id="KW-1185">Reference proteome</keyword>
<protein>
    <submittedName>
        <fullName evidence="11">Thiol reductant ABC exporter subunit CydD</fullName>
    </submittedName>
</protein>
<dbReference type="SUPFAM" id="SSF52540">
    <property type="entry name" value="P-loop containing nucleoside triphosphate hydrolases"/>
    <property type="match status" value="1"/>
</dbReference>
<dbReference type="EMBL" id="SMSI01000001">
    <property type="protein sequence ID" value="TDH39439.1"/>
    <property type="molecule type" value="Genomic_DNA"/>
</dbReference>
<dbReference type="OrthoDB" id="9806127at2"/>
<feature type="transmembrane region" description="Helical" evidence="8">
    <location>
        <begin position="176"/>
        <end position="196"/>
    </location>
</feature>
<dbReference type="Pfam" id="PF00664">
    <property type="entry name" value="ABC_membrane"/>
    <property type="match status" value="1"/>
</dbReference>
<dbReference type="GO" id="GO:0140359">
    <property type="term" value="F:ABC-type transporter activity"/>
    <property type="evidence" value="ECO:0007669"/>
    <property type="project" value="InterPro"/>
</dbReference>
<evidence type="ECO:0000256" key="1">
    <source>
        <dbReference type="ARBA" id="ARBA00004651"/>
    </source>
</evidence>